<protein>
    <submittedName>
        <fullName evidence="1">Uncharacterized protein</fullName>
    </submittedName>
</protein>
<accession>A0A2D1QHS6</accession>
<organism evidence="1 2">
    <name type="scientific">Aeromonas salmonicida subsp. pectinolytica 34mel</name>
    <dbReference type="NCBI Taxonomy" id="1324960"/>
    <lineage>
        <taxon>Bacteria</taxon>
        <taxon>Pseudomonadati</taxon>
        <taxon>Pseudomonadota</taxon>
        <taxon>Gammaproteobacteria</taxon>
        <taxon>Aeromonadales</taxon>
        <taxon>Aeromonadaceae</taxon>
        <taxon>Aeromonas</taxon>
    </lineage>
</organism>
<evidence type="ECO:0000313" key="1">
    <source>
        <dbReference type="EMBL" id="ATP09763.1"/>
    </source>
</evidence>
<sequence>MRLTGSIQLKIRVICLLTIDRIASRRSDIAFLYPDIDCLLTS</sequence>
<dbReference type="AlphaFoldDB" id="A0A2D1QHS6"/>
<evidence type="ECO:0000313" key="2">
    <source>
        <dbReference type="Proteomes" id="UP000222916"/>
    </source>
</evidence>
<proteinExistence type="predicted"/>
<name>A0A2D1QHS6_AERSA</name>
<reference evidence="2" key="1">
    <citation type="journal article" date="2018" name="BMC Genomics">
        <title>The complete and fully assembled genome sequence of Aeromonas salmonicida subsp. pectinolytica and its comparative analysis with other Aeromonas species: investigation of the mobilome in environmental and pathogenic strains.</title>
        <authorList>
            <person name="Pfeiffer F."/>
            <person name="Zamora-Lagos M.A."/>
            <person name="Blettinger M."/>
            <person name="Yeroslaviz A."/>
            <person name="Dahl A."/>
            <person name="Gruber S."/>
            <person name="Habermann B.H."/>
        </authorList>
    </citation>
    <scope>NUCLEOTIDE SEQUENCE [LARGE SCALE GENOMIC DNA]</scope>
    <source>
        <strain evidence="2">34mel</strain>
    </source>
</reference>
<gene>
    <name evidence="1" type="ORF">Asalp_26200</name>
</gene>
<dbReference type="EMBL" id="CP022426">
    <property type="protein sequence ID" value="ATP09763.1"/>
    <property type="molecule type" value="Genomic_DNA"/>
</dbReference>
<dbReference type="Proteomes" id="UP000222916">
    <property type="component" value="Chromosome"/>
</dbReference>